<dbReference type="Proteomes" id="UP000792457">
    <property type="component" value="Unassembled WGS sequence"/>
</dbReference>
<sequence>MTAIGVNVGKIAAEYCSREDQRRISGAGLGAGNQFLGYTPSTHRDKSEEDCSHHKNEHVPTNYEHGCQEKFWSPDISGLPVVPGRKNTMASICCLRISRQILYFIDNLTTSMSNHVLNGLLHTQVIFTWVAGQLSISADAFPASYCSQPETKMMPNGIIKHDSSRLWQILTPPLLGRNTTLTNEGISRTSSLNKRSWSKTRMTSTSNA</sequence>
<evidence type="ECO:0000313" key="2">
    <source>
        <dbReference type="Proteomes" id="UP000792457"/>
    </source>
</evidence>
<dbReference type="AlphaFoldDB" id="A0A8K0P4N6"/>
<comment type="caution">
    <text evidence="1">The sequence shown here is derived from an EMBL/GenBank/DDBJ whole genome shotgun (WGS) entry which is preliminary data.</text>
</comment>
<reference evidence="1" key="2">
    <citation type="submission" date="2017-10" db="EMBL/GenBank/DDBJ databases">
        <title>Ladona fulva Genome sequencing and assembly.</title>
        <authorList>
            <person name="Murali S."/>
            <person name="Richards S."/>
            <person name="Bandaranaike D."/>
            <person name="Bellair M."/>
            <person name="Blankenburg K."/>
            <person name="Chao H."/>
            <person name="Dinh H."/>
            <person name="Doddapaneni H."/>
            <person name="Dugan-Rocha S."/>
            <person name="Elkadiri S."/>
            <person name="Gnanaolivu R."/>
            <person name="Hernandez B."/>
            <person name="Skinner E."/>
            <person name="Javaid M."/>
            <person name="Lee S."/>
            <person name="Li M."/>
            <person name="Ming W."/>
            <person name="Munidasa M."/>
            <person name="Muniz J."/>
            <person name="Nguyen L."/>
            <person name="Hughes D."/>
            <person name="Osuji N."/>
            <person name="Pu L.-L."/>
            <person name="Puazo M."/>
            <person name="Qu C."/>
            <person name="Quiroz J."/>
            <person name="Raj R."/>
            <person name="Weissenberger G."/>
            <person name="Xin Y."/>
            <person name="Zou X."/>
            <person name="Han Y."/>
            <person name="Worley K."/>
            <person name="Muzny D."/>
            <person name="Gibbs R."/>
        </authorList>
    </citation>
    <scope>NUCLEOTIDE SEQUENCE</scope>
    <source>
        <strain evidence="1">Sampled in the wild</strain>
    </source>
</reference>
<reference evidence="1" key="1">
    <citation type="submission" date="2013-04" db="EMBL/GenBank/DDBJ databases">
        <authorList>
            <person name="Qu J."/>
            <person name="Murali S.C."/>
            <person name="Bandaranaike D."/>
            <person name="Bellair M."/>
            <person name="Blankenburg K."/>
            <person name="Chao H."/>
            <person name="Dinh H."/>
            <person name="Doddapaneni H."/>
            <person name="Downs B."/>
            <person name="Dugan-Rocha S."/>
            <person name="Elkadiri S."/>
            <person name="Gnanaolivu R.D."/>
            <person name="Hernandez B."/>
            <person name="Javaid M."/>
            <person name="Jayaseelan J.C."/>
            <person name="Lee S."/>
            <person name="Li M."/>
            <person name="Ming W."/>
            <person name="Munidasa M."/>
            <person name="Muniz J."/>
            <person name="Nguyen L."/>
            <person name="Ongeri F."/>
            <person name="Osuji N."/>
            <person name="Pu L.-L."/>
            <person name="Puazo M."/>
            <person name="Qu C."/>
            <person name="Quiroz J."/>
            <person name="Raj R."/>
            <person name="Weissenberger G."/>
            <person name="Xin Y."/>
            <person name="Zou X."/>
            <person name="Han Y."/>
            <person name="Richards S."/>
            <person name="Worley K."/>
            <person name="Muzny D."/>
            <person name="Gibbs R."/>
        </authorList>
    </citation>
    <scope>NUCLEOTIDE SEQUENCE</scope>
    <source>
        <strain evidence="1">Sampled in the wild</strain>
    </source>
</reference>
<name>A0A8K0P4N6_LADFU</name>
<organism evidence="1 2">
    <name type="scientific">Ladona fulva</name>
    <name type="common">Scarce chaser dragonfly</name>
    <name type="synonym">Libellula fulva</name>
    <dbReference type="NCBI Taxonomy" id="123851"/>
    <lineage>
        <taxon>Eukaryota</taxon>
        <taxon>Metazoa</taxon>
        <taxon>Ecdysozoa</taxon>
        <taxon>Arthropoda</taxon>
        <taxon>Hexapoda</taxon>
        <taxon>Insecta</taxon>
        <taxon>Pterygota</taxon>
        <taxon>Palaeoptera</taxon>
        <taxon>Odonata</taxon>
        <taxon>Epiprocta</taxon>
        <taxon>Anisoptera</taxon>
        <taxon>Libelluloidea</taxon>
        <taxon>Libellulidae</taxon>
        <taxon>Ladona</taxon>
    </lineage>
</organism>
<proteinExistence type="predicted"/>
<accession>A0A8K0P4N6</accession>
<protein>
    <submittedName>
        <fullName evidence="1">Uncharacterized protein</fullName>
    </submittedName>
</protein>
<gene>
    <name evidence="1" type="ORF">J437_LFUL001012</name>
</gene>
<evidence type="ECO:0000313" key="1">
    <source>
        <dbReference type="EMBL" id="KAG8233601.1"/>
    </source>
</evidence>
<keyword evidence="2" id="KW-1185">Reference proteome</keyword>
<dbReference type="EMBL" id="KZ308731">
    <property type="protein sequence ID" value="KAG8233601.1"/>
    <property type="molecule type" value="Genomic_DNA"/>
</dbReference>